<evidence type="ECO:0000256" key="1">
    <source>
        <dbReference type="ARBA" id="ARBA00004479"/>
    </source>
</evidence>
<comment type="similarity">
    <text evidence="2">Belongs to the TMEM131 family.</text>
</comment>
<evidence type="ECO:0000259" key="9">
    <source>
        <dbReference type="Pfam" id="PF12371"/>
    </source>
</evidence>
<feature type="region of interest" description="Disordered" evidence="7">
    <location>
        <begin position="1605"/>
        <end position="1626"/>
    </location>
</feature>
<name>A0A9J6BBF1_POLVA</name>
<accession>A0A9J6BBF1</accession>
<sequence length="1674" mass="188841">MLIILFILLEIFSIARSGQEEIPINGFREHFDGLPTETQESLSLLQFQPSILDFLQRSIGDPHDEKVYLFNKHKHKKVYLGRITGSSSSDFYSSYFEDKIIGPESNTSFKIVFLPRQLGETNSSLVIHTSFGVINYQMRGIGIECQYRLRPLIGIRLPINATISPEIQLYNPHDFTLQISEIYSSGGEFQLELPTNLNAYSGHEGDYTLWEIPSYTTKPIIRVRFNASRTGNYTAYVRIKIAASASMKEEKMLVVPIEIEVHENFGLYAQQPLFDLGMIGKDDGNHRYTFELLNSGQTAVSVKTWGIESGESVQTCMTVDVVQFRQRNFTDYLTIDTDWSKCDKVNIVTGFIYLIADDESADEEFLVRFPFYAHIINGNLSYNVDNLKFLRSDKKSHESPRSLIVKNQFGIPLAITNLTVPESCSKYFKVSGFKPTILQPGAFLNLLEIQAIATLIPSNVTTIEERFRVTTNVTDYNISIWSYTGMLRRIVPVDFARERSQIDEKALNFGALLPVGKQTELLIAYVNENPISIEIKHWKGAITSGNGQAQISTINRGCSRMSLENLIFCSPFVKPGEWIVFSVSVQSNMVGTFGGNFMVRTPFEEINTPVKFSTAMGRLELKSKMIFEDCFPGKICSMEVQAYSTFMKKMYVEGIAVDMDGISYEFAKNKPNELPIILPNVDTNVGKLFFSPKETLCRHRSTCYSGFEILTRPYGEIWMRSLENFTEYTLWDNEKLRAQLNSFMEVKQNIKQMQFRLSTSQIRRYEFNASINFIWPRLLKGNIDFDFVQVDRLETRFVDILNPSDQPLFVHIVLHNVTLHGDRPHIPSEAIRDCPNCVLSIFNPFAINTSNSNQILIEEIRPRQTHRLGVNFYAQLPGTYSTLLYLRNNLTVVEAGWITAKAVMPQFKFGNRKPGNATPLTFEINEKHLRLCEKKTGANILISSKRTFTAKNYGEVPLDIYGIRIEGDLCVGYGFKVLNCEPFTLQPNESRKIEIGFSPDFTLSRVVRTLHFDTSIGSSVNFTLIGSVASPALEICEQNVQRPTWEADFKSKVLIVLFVALALVLISAAMDSDRILKEHVRAIVRERGLMQAPLDLRKIALETNGCLTNGYGPSHQEQLNNLNNHHTSLNNIRKRLTITKNLTALKNKITGVKAPPIKPVKCKSNNNEKADNKKSTTVNKDEDDSNSSSSSSKENVDVKANVRNDESPPLSKNKNGGKKSKNYLNVSAETKNGLTAKIQPIKVCNKDNNNSSSSLNLINGNGSKIVTKENKNKILNTNSQPAKSHSPTSNASSNEGHPVSGLNFTSDCCSSDGNGNDVIKNVPTNDQKHQNNISKITKPIFREKKIPLAQQNNSMSVNNSNNLIKRVPVKENKQFTYKQNFPNFAKLPSNINNLHNNNAHQNFFPNNWLPQTTNIWSNTSYSEIVAQPTVDSKPNLTFTTAMGGHERYNRSSDLDFIRSGSFNRSNDASFNVDQEMMNGNTQYGPIGTRKSPSSTPSWEPLNAGINHHIPKPMAYNSTGYFPQQHQQQFSGQMQQSKLMNLMSYNDSIQQQQMMDERYQYIMKMKELQQVEWMNTVNQASPTSASSLWSSSNWATPSPPLSVPPGFENQYSPPVTQQNGQGTSNSMQNGVNCNGQQAMPAYDPFKSLSAIWEPNKNENNNSNGNIDGQRDNWNI</sequence>
<feature type="compositionally biased region" description="Basic and acidic residues" evidence="7">
    <location>
        <begin position="1194"/>
        <end position="1206"/>
    </location>
</feature>
<evidence type="ECO:0000256" key="2">
    <source>
        <dbReference type="ARBA" id="ARBA00006682"/>
    </source>
</evidence>
<evidence type="ECO:0000256" key="5">
    <source>
        <dbReference type="ARBA" id="ARBA00022989"/>
    </source>
</evidence>
<dbReference type="Gene3D" id="2.60.40.10">
    <property type="entry name" value="Immunoglobulins"/>
    <property type="match status" value="1"/>
</dbReference>
<comment type="subcellular location">
    <subcellularLocation>
        <location evidence="1">Membrane</location>
        <topology evidence="1">Single-pass type I membrane protein</topology>
    </subcellularLocation>
</comment>
<dbReference type="Pfam" id="PF24495">
    <property type="entry name" value="Ig_TMEM131_2"/>
    <property type="match status" value="1"/>
</dbReference>
<keyword evidence="6" id="KW-0472">Membrane</keyword>
<evidence type="ECO:0000256" key="3">
    <source>
        <dbReference type="ARBA" id="ARBA00022692"/>
    </source>
</evidence>
<keyword evidence="5" id="KW-1133">Transmembrane helix</keyword>
<gene>
    <name evidence="12" type="ORF">PVAND_014867</name>
</gene>
<feature type="compositionally biased region" description="Polar residues" evidence="7">
    <location>
        <begin position="1276"/>
        <end position="1295"/>
    </location>
</feature>
<feature type="region of interest" description="Disordered" evidence="7">
    <location>
        <begin position="1276"/>
        <end position="1299"/>
    </location>
</feature>
<dbReference type="OrthoDB" id="168404at2759"/>
<feature type="signal peptide" evidence="8">
    <location>
        <begin position="1"/>
        <end position="17"/>
    </location>
</feature>
<dbReference type="Pfam" id="PF24501">
    <property type="entry name" value="Ig_TMEM131L_5"/>
    <property type="match status" value="1"/>
</dbReference>
<dbReference type="InterPro" id="IPR022113">
    <property type="entry name" value="TMEM131L_N"/>
</dbReference>
<organism evidence="12 13">
    <name type="scientific">Polypedilum vanderplanki</name>
    <name type="common">Sleeping chironomid midge</name>
    <dbReference type="NCBI Taxonomy" id="319348"/>
    <lineage>
        <taxon>Eukaryota</taxon>
        <taxon>Metazoa</taxon>
        <taxon>Ecdysozoa</taxon>
        <taxon>Arthropoda</taxon>
        <taxon>Hexapoda</taxon>
        <taxon>Insecta</taxon>
        <taxon>Pterygota</taxon>
        <taxon>Neoptera</taxon>
        <taxon>Endopterygota</taxon>
        <taxon>Diptera</taxon>
        <taxon>Nematocera</taxon>
        <taxon>Chironomoidea</taxon>
        <taxon>Chironomidae</taxon>
        <taxon>Chironominae</taxon>
        <taxon>Polypedilum</taxon>
        <taxon>Polypedilum</taxon>
    </lineage>
</organism>
<comment type="caution">
    <text evidence="12">The sequence shown here is derived from an EMBL/GenBank/DDBJ whole genome shotgun (WGS) entry which is preliminary data.</text>
</comment>
<dbReference type="InterPro" id="IPR039877">
    <property type="entry name" value="TMEM131-like"/>
</dbReference>
<feature type="domain" description="Transmembrane protein 131-like N-terminal" evidence="9">
    <location>
        <begin position="45"/>
        <end position="129"/>
    </location>
</feature>
<feature type="domain" description="TMEM131L fifth Ig-like" evidence="11">
    <location>
        <begin position="952"/>
        <end position="1016"/>
    </location>
</feature>
<feature type="region of interest" description="Disordered" evidence="7">
    <location>
        <begin position="1653"/>
        <end position="1674"/>
    </location>
</feature>
<protein>
    <recommendedName>
        <fullName evidence="14">Transmembrane protein 131-like protein</fullName>
    </recommendedName>
</protein>
<dbReference type="PANTHER" id="PTHR22050:SF0">
    <property type="entry name" value="TRANSMEMBRANE PROTEIN 131 HOMOLOG"/>
    <property type="match status" value="1"/>
</dbReference>
<dbReference type="EMBL" id="JADBJN010000004">
    <property type="protein sequence ID" value="KAG5666859.1"/>
    <property type="molecule type" value="Genomic_DNA"/>
</dbReference>
<dbReference type="InterPro" id="IPR055437">
    <property type="entry name" value="TMEM131L_Ig_5"/>
</dbReference>
<dbReference type="PANTHER" id="PTHR22050">
    <property type="entry name" value="RW1 PROTEIN HOMOLOG"/>
    <property type="match status" value="1"/>
</dbReference>
<keyword evidence="4 8" id="KW-0732">Signal</keyword>
<keyword evidence="3" id="KW-0812">Transmembrane</keyword>
<evidence type="ECO:0000256" key="8">
    <source>
        <dbReference type="SAM" id="SignalP"/>
    </source>
</evidence>
<dbReference type="InterPro" id="IPR013783">
    <property type="entry name" value="Ig-like_fold"/>
</dbReference>
<evidence type="ECO:0008006" key="14">
    <source>
        <dbReference type="Google" id="ProtNLM"/>
    </source>
</evidence>
<evidence type="ECO:0000313" key="12">
    <source>
        <dbReference type="EMBL" id="KAG5666859.1"/>
    </source>
</evidence>
<dbReference type="GO" id="GO:0016020">
    <property type="term" value="C:membrane"/>
    <property type="evidence" value="ECO:0007669"/>
    <property type="project" value="UniProtKB-SubCell"/>
</dbReference>
<evidence type="ECO:0000256" key="4">
    <source>
        <dbReference type="ARBA" id="ARBA00022729"/>
    </source>
</evidence>
<feature type="compositionally biased region" description="Polar residues" evidence="7">
    <location>
        <begin position="1608"/>
        <end position="1626"/>
    </location>
</feature>
<evidence type="ECO:0000259" key="10">
    <source>
        <dbReference type="Pfam" id="PF24495"/>
    </source>
</evidence>
<reference evidence="12" key="1">
    <citation type="submission" date="2021-03" db="EMBL/GenBank/DDBJ databases">
        <title>Chromosome level genome of the anhydrobiotic midge Polypedilum vanderplanki.</title>
        <authorList>
            <person name="Yoshida Y."/>
            <person name="Kikawada T."/>
            <person name="Gusev O."/>
        </authorList>
    </citation>
    <scope>NUCLEOTIDE SEQUENCE</scope>
    <source>
        <strain evidence="12">NIAS01</strain>
        <tissue evidence="12">Whole body or cell culture</tissue>
    </source>
</reference>
<keyword evidence="13" id="KW-1185">Reference proteome</keyword>
<dbReference type="Proteomes" id="UP001107558">
    <property type="component" value="Chromosome 4"/>
</dbReference>
<dbReference type="InterPro" id="IPR056311">
    <property type="entry name" value="TMEM131_Ig_2"/>
</dbReference>
<feature type="domain" description="TMEM131 second Ig-like" evidence="10">
    <location>
        <begin position="147"/>
        <end position="240"/>
    </location>
</feature>
<evidence type="ECO:0000313" key="13">
    <source>
        <dbReference type="Proteomes" id="UP001107558"/>
    </source>
</evidence>
<feature type="region of interest" description="Disordered" evidence="7">
    <location>
        <begin position="1154"/>
        <end position="1223"/>
    </location>
</feature>
<proteinExistence type="inferred from homology"/>
<dbReference type="Pfam" id="PF12371">
    <property type="entry name" value="TMEM131_like_N"/>
    <property type="match status" value="1"/>
</dbReference>
<evidence type="ECO:0000256" key="6">
    <source>
        <dbReference type="ARBA" id="ARBA00023136"/>
    </source>
</evidence>
<evidence type="ECO:0000259" key="11">
    <source>
        <dbReference type="Pfam" id="PF24501"/>
    </source>
</evidence>
<feature type="chain" id="PRO_5039914659" description="Transmembrane protein 131-like protein" evidence="8">
    <location>
        <begin position="18"/>
        <end position="1674"/>
    </location>
</feature>
<evidence type="ECO:0000256" key="7">
    <source>
        <dbReference type="SAM" id="MobiDB-lite"/>
    </source>
</evidence>